<dbReference type="GO" id="GO:0032543">
    <property type="term" value="P:mitochondrial translation"/>
    <property type="evidence" value="ECO:0007669"/>
    <property type="project" value="UniProtKB-ARBA"/>
</dbReference>
<accession>A0A553IAR0</accession>
<dbReference type="GO" id="GO:0003747">
    <property type="term" value="F:translation release factor activity"/>
    <property type="evidence" value="ECO:0007669"/>
    <property type="project" value="InterPro"/>
</dbReference>
<dbReference type="PANTHER" id="PTHR43804:SF7">
    <property type="entry name" value="LD18447P"/>
    <property type="match status" value="1"/>
</dbReference>
<proteinExistence type="inferred from homology"/>
<dbReference type="Pfam" id="PF00472">
    <property type="entry name" value="RF-1"/>
    <property type="match status" value="1"/>
</dbReference>
<sequence length="453" mass="50614">MLLPAQWICRRCITVLARPLNRPFIRFASTSRFVIPHPTCVCSQFNKPPDTTSTLPLVLLERARNIAKEHDQLAATLESDFDVKTAKRVGELSPVVLALKEWDAAQSSIAELAALLESKDAKDEELEQLAREELSSTYSSLEILATALSASLTPRDPFADMPCMLEIRPGPGGMEGRYFADAVFRMYRQYCARVGLRTRVVKYEVVDGNESSTGANESPLQEAVLEVQDAGAYDRFRGEAGMHRVQRIPSTERSGRTHTSAVAVWVLPSFPEDNLSDQDTNDPDSLFYVSPSEVREEKMRASGAGGQHVNKTESAIRLTHEPTGVTVSIQESRSQHTNRKLAWELLRSRLAQRRREEREEVAMALRNSVLSKDRITRGDKIRTYNYSQDRCSDHRSGLDVHNLPDVLDGGETLDKIMDSTKEWLVQRDIQALTAEEEATAAGAASKDAKKAKR</sequence>
<dbReference type="Gene3D" id="3.30.70.1660">
    <property type="match status" value="1"/>
</dbReference>
<evidence type="ECO:0000313" key="6">
    <source>
        <dbReference type="Proteomes" id="UP000319160"/>
    </source>
</evidence>
<name>A0A553IAR0_9PEZI</name>
<dbReference type="InterPro" id="IPR005139">
    <property type="entry name" value="PCRF"/>
</dbReference>
<dbReference type="Proteomes" id="UP000319160">
    <property type="component" value="Unassembled WGS sequence"/>
</dbReference>
<organism evidence="5 6">
    <name type="scientific">Xylaria flabelliformis</name>
    <dbReference type="NCBI Taxonomy" id="2512241"/>
    <lineage>
        <taxon>Eukaryota</taxon>
        <taxon>Fungi</taxon>
        <taxon>Dikarya</taxon>
        <taxon>Ascomycota</taxon>
        <taxon>Pezizomycotina</taxon>
        <taxon>Sordariomycetes</taxon>
        <taxon>Xylariomycetidae</taxon>
        <taxon>Xylariales</taxon>
        <taxon>Xylariaceae</taxon>
        <taxon>Xylaria</taxon>
    </lineage>
</organism>
<dbReference type="PANTHER" id="PTHR43804">
    <property type="entry name" value="LD18447P"/>
    <property type="match status" value="1"/>
</dbReference>
<dbReference type="Pfam" id="PF03462">
    <property type="entry name" value="PCRF"/>
    <property type="match status" value="1"/>
</dbReference>
<evidence type="ECO:0000256" key="2">
    <source>
        <dbReference type="ARBA" id="ARBA00022481"/>
    </source>
</evidence>
<comment type="caution">
    <text evidence="5">The sequence shown here is derived from an EMBL/GenBank/DDBJ whole genome shotgun (WGS) entry which is preliminary data.</text>
</comment>
<dbReference type="InterPro" id="IPR045853">
    <property type="entry name" value="Pep_chain_release_fac_I_sf"/>
</dbReference>
<comment type="similarity">
    <text evidence="1">Belongs to the prokaryotic/mitochondrial release factor family.</text>
</comment>
<dbReference type="OrthoDB" id="2019491at2759"/>
<dbReference type="AlphaFoldDB" id="A0A553IAR0"/>
<evidence type="ECO:0000259" key="4">
    <source>
        <dbReference type="PROSITE" id="PS00745"/>
    </source>
</evidence>
<evidence type="ECO:0000256" key="1">
    <source>
        <dbReference type="ARBA" id="ARBA00010835"/>
    </source>
</evidence>
<dbReference type="STRING" id="2512241.A0A553IAR0"/>
<dbReference type="PROSITE" id="PS00745">
    <property type="entry name" value="RF_PROK_I"/>
    <property type="match status" value="1"/>
</dbReference>
<protein>
    <recommendedName>
        <fullName evidence="4">Prokaryotic-type class I peptide chain release factors domain-containing protein</fullName>
    </recommendedName>
</protein>
<evidence type="ECO:0000313" key="5">
    <source>
        <dbReference type="EMBL" id="TRX97274.1"/>
    </source>
</evidence>
<keyword evidence="2" id="KW-0488">Methylation</keyword>
<dbReference type="InterPro" id="IPR000352">
    <property type="entry name" value="Pep_chain_release_fac_I"/>
</dbReference>
<dbReference type="SMART" id="SM00937">
    <property type="entry name" value="PCRF"/>
    <property type="match status" value="1"/>
</dbReference>
<dbReference type="Gene3D" id="3.30.160.20">
    <property type="match status" value="1"/>
</dbReference>
<feature type="domain" description="Prokaryotic-type class I peptide chain release factors" evidence="4">
    <location>
        <begin position="300"/>
        <end position="316"/>
    </location>
</feature>
<dbReference type="InterPro" id="IPR050057">
    <property type="entry name" value="Prokaryotic/Mito_RF"/>
</dbReference>
<evidence type="ECO:0000256" key="3">
    <source>
        <dbReference type="ARBA" id="ARBA00022917"/>
    </source>
</evidence>
<gene>
    <name evidence="5" type="ORF">FHL15_002068</name>
</gene>
<dbReference type="EMBL" id="VFLP01000007">
    <property type="protein sequence ID" value="TRX97274.1"/>
    <property type="molecule type" value="Genomic_DNA"/>
</dbReference>
<dbReference type="Gene3D" id="6.10.140.1950">
    <property type="match status" value="1"/>
</dbReference>
<dbReference type="GO" id="GO:0005739">
    <property type="term" value="C:mitochondrion"/>
    <property type="evidence" value="ECO:0007669"/>
    <property type="project" value="UniProtKB-ARBA"/>
</dbReference>
<dbReference type="SUPFAM" id="SSF75620">
    <property type="entry name" value="Release factor"/>
    <property type="match status" value="1"/>
</dbReference>
<keyword evidence="6" id="KW-1185">Reference proteome</keyword>
<keyword evidence="3" id="KW-0648">Protein biosynthesis</keyword>
<reference evidence="6" key="1">
    <citation type="submission" date="2019-06" db="EMBL/GenBank/DDBJ databases">
        <title>Draft genome sequence of the griseofulvin-producing fungus Xylaria cubensis strain G536.</title>
        <authorList>
            <person name="Mead M.E."/>
            <person name="Raja H.A."/>
            <person name="Steenwyk J.L."/>
            <person name="Knowles S.L."/>
            <person name="Oberlies N.H."/>
            <person name="Rokas A."/>
        </authorList>
    </citation>
    <scope>NUCLEOTIDE SEQUENCE [LARGE SCALE GENOMIC DNA]</scope>
    <source>
        <strain evidence="6">G536</strain>
    </source>
</reference>